<dbReference type="EMBL" id="PZQS01000001">
    <property type="protein sequence ID" value="PVD39386.1"/>
    <property type="molecule type" value="Genomic_DNA"/>
</dbReference>
<keyword evidence="3" id="KW-1185">Reference proteome</keyword>
<protein>
    <submittedName>
        <fullName evidence="2">Uncharacterized protein</fullName>
    </submittedName>
</protein>
<evidence type="ECO:0000256" key="1">
    <source>
        <dbReference type="SAM" id="MobiDB-lite"/>
    </source>
</evidence>
<sequence length="106" mass="11424">MFVSCLARGDLSCIRTQDNSPWQLALAARPVCGCTRCGNIEESNNINQLPTPEVDNETGDGCWMQTDESHPLGLEPKKTPEALGVTGGALHPVLEDVEQTASRSRS</sequence>
<comment type="caution">
    <text evidence="2">The sequence shown here is derived from an EMBL/GenBank/DDBJ whole genome shotgun (WGS) entry which is preliminary data.</text>
</comment>
<reference evidence="2 3" key="1">
    <citation type="submission" date="2018-04" db="EMBL/GenBank/DDBJ databases">
        <title>The genome of golden apple snail Pomacea canaliculata provides insight into stress tolerance and invasive adaptation.</title>
        <authorList>
            <person name="Liu C."/>
            <person name="Liu B."/>
            <person name="Ren Y."/>
            <person name="Zhang Y."/>
            <person name="Wang H."/>
            <person name="Li S."/>
            <person name="Jiang F."/>
            <person name="Yin L."/>
            <person name="Zhang G."/>
            <person name="Qian W."/>
            <person name="Fan W."/>
        </authorList>
    </citation>
    <scope>NUCLEOTIDE SEQUENCE [LARGE SCALE GENOMIC DNA]</scope>
    <source>
        <strain evidence="2">SZHN2017</strain>
        <tissue evidence="2">Muscle</tissue>
    </source>
</reference>
<organism evidence="2 3">
    <name type="scientific">Pomacea canaliculata</name>
    <name type="common">Golden apple snail</name>
    <dbReference type="NCBI Taxonomy" id="400727"/>
    <lineage>
        <taxon>Eukaryota</taxon>
        <taxon>Metazoa</taxon>
        <taxon>Spiralia</taxon>
        <taxon>Lophotrochozoa</taxon>
        <taxon>Mollusca</taxon>
        <taxon>Gastropoda</taxon>
        <taxon>Caenogastropoda</taxon>
        <taxon>Architaenioglossa</taxon>
        <taxon>Ampullarioidea</taxon>
        <taxon>Ampullariidae</taxon>
        <taxon>Pomacea</taxon>
    </lineage>
</organism>
<evidence type="ECO:0000313" key="3">
    <source>
        <dbReference type="Proteomes" id="UP000245119"/>
    </source>
</evidence>
<dbReference type="Proteomes" id="UP000245119">
    <property type="component" value="Linkage Group LG1"/>
</dbReference>
<feature type="compositionally biased region" description="Basic and acidic residues" evidence="1">
    <location>
        <begin position="67"/>
        <end position="80"/>
    </location>
</feature>
<feature type="region of interest" description="Disordered" evidence="1">
    <location>
        <begin position="45"/>
        <end position="83"/>
    </location>
</feature>
<proteinExistence type="predicted"/>
<gene>
    <name evidence="2" type="ORF">C0Q70_02016</name>
</gene>
<evidence type="ECO:0000313" key="2">
    <source>
        <dbReference type="EMBL" id="PVD39386.1"/>
    </source>
</evidence>
<name>A0A2T7Q134_POMCA</name>
<dbReference type="AlphaFoldDB" id="A0A2T7Q134"/>
<accession>A0A2T7Q134</accession>